<protein>
    <submittedName>
        <fullName evidence="1">Uncharacterized protein</fullName>
    </submittedName>
</protein>
<dbReference type="RefSeq" id="XP_037214822.1">
    <property type="nucleotide sequence ID" value="XM_037368854.1"/>
</dbReference>
<dbReference type="GeneID" id="59351370"/>
<name>A0A8H6S4J5_9AGAR</name>
<sequence>MSIVSQDTLTPRFPPELEQQIFEVTVLAYPESIRRVAFVARRVWTWVEPLIYHTVSISELNERTGVAALVLRHLNAGTKQPEFFHKAVRTFFLFPSFWLFMGARPGPNAWRYDEVSRVLKACTGVETLVLIANLHETNPKIDLRGCLAAWRPQRLHLICDGPTDMRTLATLPLSSSLTHLFIASSLGRESGSLSANIRALSHLPRLRHLAVFADTPIVLLTTVLGASPALETLILLGVAESRGLTDADFVHVHDARLVAMRESMDREPQPRVDFFPVDYDFWTQASDFVQRKRRGEVEASVYLVTPSTPYPMATAEEYRLSEPHPRQIPVLPSTIVDRILRSCAEHYPSTTPTLIRLCRRVYEQLVPTLFRSVHITLNAANGLKDRSLARAVDCGAIMLHGCTEAIHLDAVQPSIHVPEADVWTAKQILLFMLHCRNHPLRSLVVDLDLDALTPDLRKALVNGLSTSRPVRVTLRLPELSTPFHFLDSVTHLTLLCSDADNPFIDVPVAALPAFLTANKPHLRKLTHLTVPCPVLDVDPILRTVSEIHALLPQLRTLVLAVGIYADANWLADALSAASPLPIVAKLGAHTRGLNELLWDAIERQGTVNSETGRLAAGSRYVDLNSRQHMK</sequence>
<dbReference type="OrthoDB" id="3061857at2759"/>
<comment type="caution">
    <text evidence="1">The sequence shown here is derived from an EMBL/GenBank/DDBJ whole genome shotgun (WGS) entry which is preliminary data.</text>
</comment>
<keyword evidence="2" id="KW-1185">Reference proteome</keyword>
<accession>A0A8H6S4J5</accession>
<evidence type="ECO:0000313" key="1">
    <source>
        <dbReference type="EMBL" id="KAF7292095.1"/>
    </source>
</evidence>
<dbReference type="AlphaFoldDB" id="A0A8H6S4J5"/>
<dbReference type="EMBL" id="JACAZF010000012">
    <property type="protein sequence ID" value="KAF7292095.1"/>
    <property type="molecule type" value="Genomic_DNA"/>
</dbReference>
<dbReference type="Proteomes" id="UP000636479">
    <property type="component" value="Unassembled WGS sequence"/>
</dbReference>
<evidence type="ECO:0000313" key="2">
    <source>
        <dbReference type="Proteomes" id="UP000636479"/>
    </source>
</evidence>
<gene>
    <name evidence="1" type="ORF">MIND_01235900</name>
</gene>
<reference evidence="1" key="1">
    <citation type="submission" date="2020-05" db="EMBL/GenBank/DDBJ databases">
        <title>Mycena genomes resolve the evolution of fungal bioluminescence.</title>
        <authorList>
            <person name="Tsai I.J."/>
        </authorList>
    </citation>
    <scope>NUCLEOTIDE SEQUENCE</scope>
    <source>
        <strain evidence="1">171206Taipei</strain>
    </source>
</reference>
<proteinExistence type="predicted"/>
<organism evidence="1 2">
    <name type="scientific">Mycena indigotica</name>
    <dbReference type="NCBI Taxonomy" id="2126181"/>
    <lineage>
        <taxon>Eukaryota</taxon>
        <taxon>Fungi</taxon>
        <taxon>Dikarya</taxon>
        <taxon>Basidiomycota</taxon>
        <taxon>Agaricomycotina</taxon>
        <taxon>Agaricomycetes</taxon>
        <taxon>Agaricomycetidae</taxon>
        <taxon>Agaricales</taxon>
        <taxon>Marasmiineae</taxon>
        <taxon>Mycenaceae</taxon>
        <taxon>Mycena</taxon>
    </lineage>
</organism>